<keyword evidence="1" id="KW-1133">Transmembrane helix</keyword>
<evidence type="ECO:0000256" key="1">
    <source>
        <dbReference type="SAM" id="Phobius"/>
    </source>
</evidence>
<protein>
    <submittedName>
        <fullName evidence="2">Uncharacterized protein</fullName>
    </submittedName>
</protein>
<dbReference type="AlphaFoldDB" id="A0AAE9ZSV7"/>
<dbReference type="KEGG" id="slom:PXH66_19790"/>
<feature type="transmembrane region" description="Helical" evidence="1">
    <location>
        <begin position="24"/>
        <end position="41"/>
    </location>
</feature>
<gene>
    <name evidence="2" type="ORF">PXH66_19790</name>
</gene>
<proteinExistence type="predicted"/>
<evidence type="ECO:0000313" key="2">
    <source>
        <dbReference type="EMBL" id="WED64590.1"/>
    </source>
</evidence>
<organism evidence="2 3">
    <name type="scientific">Synoicihabitans lomoniglobus</name>
    <dbReference type="NCBI Taxonomy" id="2909285"/>
    <lineage>
        <taxon>Bacteria</taxon>
        <taxon>Pseudomonadati</taxon>
        <taxon>Verrucomicrobiota</taxon>
        <taxon>Opitutia</taxon>
        <taxon>Opitutales</taxon>
        <taxon>Opitutaceae</taxon>
        <taxon>Synoicihabitans</taxon>
    </lineage>
</organism>
<evidence type="ECO:0000313" key="3">
    <source>
        <dbReference type="Proteomes" id="UP001218638"/>
    </source>
</evidence>
<dbReference type="EMBL" id="CP119075">
    <property type="protein sequence ID" value="WED64590.1"/>
    <property type="molecule type" value="Genomic_DNA"/>
</dbReference>
<reference evidence="2" key="1">
    <citation type="submission" date="2023-03" db="EMBL/GenBank/DDBJ databases">
        <title>Lomoglobus Profundus gen. nov., sp. nov., a novel member of the phylum Verrucomicrobia, isolated from deep-marine sediment of South China Sea.</title>
        <authorList>
            <person name="Ahmad T."/>
            <person name="Ishaq S.E."/>
            <person name="Wang F."/>
        </authorList>
    </citation>
    <scope>NUCLEOTIDE SEQUENCE</scope>
    <source>
        <strain evidence="2">LMO-M01</strain>
    </source>
</reference>
<keyword evidence="3" id="KW-1185">Reference proteome</keyword>
<dbReference type="Proteomes" id="UP001218638">
    <property type="component" value="Chromosome"/>
</dbReference>
<keyword evidence="1" id="KW-0812">Transmembrane</keyword>
<dbReference type="RefSeq" id="WP_330930778.1">
    <property type="nucleotide sequence ID" value="NZ_CP119075.1"/>
</dbReference>
<sequence length="51" mass="5621">MAHLFLAIFLLVFGLNILVGISLPTWIVGLLAVIAGVLFLVERFKGRTPRN</sequence>
<accession>A0AAE9ZSV7</accession>
<name>A0AAE9ZSV7_9BACT</name>
<keyword evidence="1" id="KW-0472">Membrane</keyword>